<organism evidence="2 3">
    <name type="scientific">Lactuca sativa</name>
    <name type="common">Garden lettuce</name>
    <dbReference type="NCBI Taxonomy" id="4236"/>
    <lineage>
        <taxon>Eukaryota</taxon>
        <taxon>Viridiplantae</taxon>
        <taxon>Streptophyta</taxon>
        <taxon>Embryophyta</taxon>
        <taxon>Tracheophyta</taxon>
        <taxon>Spermatophyta</taxon>
        <taxon>Magnoliopsida</taxon>
        <taxon>eudicotyledons</taxon>
        <taxon>Gunneridae</taxon>
        <taxon>Pentapetalae</taxon>
        <taxon>asterids</taxon>
        <taxon>campanulids</taxon>
        <taxon>Asterales</taxon>
        <taxon>Asteraceae</taxon>
        <taxon>Cichorioideae</taxon>
        <taxon>Cichorieae</taxon>
        <taxon>Lactucinae</taxon>
        <taxon>Lactuca</taxon>
    </lineage>
</organism>
<keyword evidence="3" id="KW-1185">Reference proteome</keyword>
<dbReference type="Proteomes" id="UP000235145">
    <property type="component" value="Unassembled WGS sequence"/>
</dbReference>
<dbReference type="EMBL" id="NBSK02000007">
    <property type="protein sequence ID" value="KAJ0196671.1"/>
    <property type="molecule type" value="Genomic_DNA"/>
</dbReference>
<sequence>MFDKQKKKELWNYMTMFMSQNQGDYIVFGDFNVVRVPTERYGSIFCPGSADDFNSFIVDTRLIDVQMGGRKFTRVDKECKKMAKLDRFLVWNEVVEKFANMVGLVLPRVWSDHSPIVLKNEYLDYGSTLFKVFHLDGFDDIVTVVWGELETIEGDNKFIAFKDKLKNVVKKRKDDKKDCLKKLDEIDYTFDDGGGNQQLLDQRINLVKSLADMERIDNMDFAQKIKIKWGVEGDENTNFFHSMLKRKRRKLAVSGVMVDGSWLAASEHTGIRKKKKKLMIFEVDLEKAYDSVSWEYLLTILEFMGFVNKWIGWISARLNSSRASVLVNGSPTVEFNLQRGLRQGDPLSPFLFIIAMEGLHVAMEDAVVHGFFHGALVGEDGLVFSHLFMQMMLFLGEWDEENITNLVRILNCFYLVFGLKIKLQKSNLLRLECFLLKWKTLRLVLVALQKNYLFCTLVPDTVCNTLEMLRARFFWGGDKTKRKICWIKWDTTLTSLDRGGLGIGSLKAFNLALLQKWKWRFLTDNGAIWVKVIKIIHGPFGGLGCFDEKPRVGGVWSSLVRLFDNLNTKHILLHAFMRKKIGDGVLTQFWKDIWVRDTKLMDQFPRLYALEVNKDCVIADRCQEGNWEWSWIRQINGGHTIDQLLVLRGLLENVNIGNGSDSWSWDLDTEGKLTVKSARIHIDEVITHPSNLPTRWNKYVPIKVAAHIWSRIELWLDVTLPMLITVAELLTWTDTENMAVAKRKVLKLLKKV</sequence>
<proteinExistence type="predicted"/>
<comment type="caution">
    <text evidence="2">The sequence shown here is derived from an EMBL/GenBank/DDBJ whole genome shotgun (WGS) entry which is preliminary data.</text>
</comment>
<dbReference type="Gene3D" id="3.60.10.10">
    <property type="entry name" value="Endonuclease/exonuclease/phosphatase"/>
    <property type="match status" value="1"/>
</dbReference>
<evidence type="ECO:0000313" key="3">
    <source>
        <dbReference type="Proteomes" id="UP000235145"/>
    </source>
</evidence>
<dbReference type="InterPro" id="IPR043502">
    <property type="entry name" value="DNA/RNA_pol_sf"/>
</dbReference>
<dbReference type="PANTHER" id="PTHR33116:SF73">
    <property type="entry name" value="REVERSE TRANSCRIPTASE DOMAIN-CONTAINING PROTEIN"/>
    <property type="match status" value="1"/>
</dbReference>
<name>A0A9R1X2F5_LACSA</name>
<accession>A0A9R1X2F5</accession>
<gene>
    <name evidence="2" type="ORF">LSAT_V11C700343240</name>
</gene>
<dbReference type="Pfam" id="PF00078">
    <property type="entry name" value="RVT_1"/>
    <property type="match status" value="1"/>
</dbReference>
<dbReference type="InterPro" id="IPR000477">
    <property type="entry name" value="RT_dom"/>
</dbReference>
<evidence type="ECO:0000313" key="2">
    <source>
        <dbReference type="EMBL" id="KAJ0196671.1"/>
    </source>
</evidence>
<evidence type="ECO:0000259" key="1">
    <source>
        <dbReference type="Pfam" id="PF00078"/>
    </source>
</evidence>
<feature type="domain" description="Reverse transcriptase" evidence="1">
    <location>
        <begin position="268"/>
        <end position="429"/>
    </location>
</feature>
<protein>
    <recommendedName>
        <fullName evidence="1">Reverse transcriptase domain-containing protein</fullName>
    </recommendedName>
</protein>
<dbReference type="PANTHER" id="PTHR33116">
    <property type="entry name" value="REVERSE TRANSCRIPTASE ZINC-BINDING DOMAIN-CONTAINING PROTEIN-RELATED-RELATED"/>
    <property type="match status" value="1"/>
</dbReference>
<dbReference type="SUPFAM" id="SSF56672">
    <property type="entry name" value="DNA/RNA polymerases"/>
    <property type="match status" value="1"/>
</dbReference>
<dbReference type="InterPro" id="IPR036691">
    <property type="entry name" value="Endo/exonu/phosph_ase_sf"/>
</dbReference>
<dbReference type="AlphaFoldDB" id="A0A9R1X2F5"/>
<reference evidence="2 3" key="1">
    <citation type="journal article" date="2017" name="Nat. Commun.">
        <title>Genome assembly with in vitro proximity ligation data and whole-genome triplication in lettuce.</title>
        <authorList>
            <person name="Reyes-Chin-Wo S."/>
            <person name="Wang Z."/>
            <person name="Yang X."/>
            <person name="Kozik A."/>
            <person name="Arikit S."/>
            <person name="Song C."/>
            <person name="Xia L."/>
            <person name="Froenicke L."/>
            <person name="Lavelle D.O."/>
            <person name="Truco M.J."/>
            <person name="Xia R."/>
            <person name="Zhu S."/>
            <person name="Xu C."/>
            <person name="Xu H."/>
            <person name="Xu X."/>
            <person name="Cox K."/>
            <person name="Korf I."/>
            <person name="Meyers B.C."/>
            <person name="Michelmore R.W."/>
        </authorList>
    </citation>
    <scope>NUCLEOTIDE SEQUENCE [LARGE SCALE GENOMIC DNA]</scope>
    <source>
        <strain evidence="3">cv. Salinas</strain>
        <tissue evidence="2">Seedlings</tissue>
    </source>
</reference>
<dbReference type="SUPFAM" id="SSF56219">
    <property type="entry name" value="DNase I-like"/>
    <property type="match status" value="1"/>
</dbReference>